<evidence type="ECO:0000313" key="4">
    <source>
        <dbReference type="EMBL" id="KAJ7337533.1"/>
    </source>
</evidence>
<sequence>MVSSKKHDETERGRSSSRSSFSRSSSITTPGPSNAYYPYPYMSPAFQYSLSNPEHAYAFPPGTSSGSHLGSGPFPNVLALPRTGVDMTCAYPGISHTASRKVHTHVPSPFSVKFEAPRSPAPQLQSGTPSPCSILTGCPPPVHGLSQGRVDLPSLCIAGSSTTHRPAPATKRASNWETWGVYQPPLTLPSTSSRKSMIPPDGIPASATTWFAPSSLDPIQTKPIPDLLPHYGRGLPPVTPFIPLHRVHVDTCEEELEACKHTLMLQQTAVGAIPASRLAHCVACELTSNLWLCLTCGSLGCGRRQVLGGNGHALNHFEATSHPTSVKLGTITPEGGADIWCYKCNDLTLDPALAEHLSVFGIDVKTARKTDKSTAEIRAEMVLYSYPSQPAWVTWGPAPPVAASGCSRIAGTPPVVPSQVPQMGHFPGIPAPHIGYGSYPSTPVEPSAPYDPWGPGKHPRFWHTDGDLRFVVENTEYQLHSYLFSRATTPLFWLSLAGSKFDFDRFLSVLYPACVCFSISSFSYLCVSLMACACLQRLLHARMQDSGGMDLGPVPSGQVGHGGYPPARHHAAHALRWACRQDRARAPVRDRGVAQARVPGARHAQAEHHRRGGREARGGGACPTQGT</sequence>
<evidence type="ECO:0000256" key="2">
    <source>
        <dbReference type="SAM" id="MobiDB-lite"/>
    </source>
</evidence>
<keyword evidence="5" id="KW-1185">Reference proteome</keyword>
<dbReference type="PROSITE" id="PS50271">
    <property type="entry name" value="ZF_UBP"/>
    <property type="match status" value="1"/>
</dbReference>
<dbReference type="FunFam" id="3.30.40.10:FF:000396">
    <property type="entry name" value="Ubiquitin carboxyl-terminal hydrolase"/>
    <property type="match status" value="1"/>
</dbReference>
<dbReference type="AlphaFoldDB" id="A0AAD7ENI0"/>
<dbReference type="SUPFAM" id="SSF57850">
    <property type="entry name" value="RING/U-box"/>
    <property type="match status" value="1"/>
</dbReference>
<protein>
    <recommendedName>
        <fullName evidence="3">UBP-type domain-containing protein</fullName>
    </recommendedName>
</protein>
<evidence type="ECO:0000259" key="3">
    <source>
        <dbReference type="PROSITE" id="PS50271"/>
    </source>
</evidence>
<evidence type="ECO:0000256" key="1">
    <source>
        <dbReference type="PROSITE-ProRule" id="PRU00502"/>
    </source>
</evidence>
<dbReference type="SMART" id="SM00290">
    <property type="entry name" value="ZnF_UBP"/>
    <property type="match status" value="1"/>
</dbReference>
<dbReference type="PANTHER" id="PTHR24007:SF7">
    <property type="entry name" value="BRCA1-ASSOCIATED PROTEIN"/>
    <property type="match status" value="1"/>
</dbReference>
<accession>A0AAD7ENI0</accession>
<dbReference type="InterPro" id="IPR013083">
    <property type="entry name" value="Znf_RING/FYVE/PHD"/>
</dbReference>
<dbReference type="GO" id="GO:0008270">
    <property type="term" value="F:zinc ion binding"/>
    <property type="evidence" value="ECO:0007669"/>
    <property type="project" value="UniProtKB-KW"/>
</dbReference>
<feature type="compositionally biased region" description="Basic and acidic residues" evidence="2">
    <location>
        <begin position="1"/>
        <end position="14"/>
    </location>
</feature>
<feature type="region of interest" description="Disordered" evidence="2">
    <location>
        <begin position="1"/>
        <end position="34"/>
    </location>
</feature>
<dbReference type="Proteomes" id="UP001218218">
    <property type="component" value="Unassembled WGS sequence"/>
</dbReference>
<comment type="caution">
    <text evidence="4">The sequence shown here is derived from an EMBL/GenBank/DDBJ whole genome shotgun (WGS) entry which is preliminary data.</text>
</comment>
<evidence type="ECO:0000313" key="5">
    <source>
        <dbReference type="Proteomes" id="UP001218218"/>
    </source>
</evidence>
<dbReference type="GO" id="GO:0007265">
    <property type="term" value="P:Ras protein signal transduction"/>
    <property type="evidence" value="ECO:0007669"/>
    <property type="project" value="TreeGrafter"/>
</dbReference>
<keyword evidence="1" id="KW-0863">Zinc-finger</keyword>
<name>A0AAD7ENI0_9AGAR</name>
<dbReference type="PANTHER" id="PTHR24007">
    <property type="entry name" value="BRCA1-ASSOCIATED PROTEIN"/>
    <property type="match status" value="1"/>
</dbReference>
<dbReference type="Pfam" id="PF02148">
    <property type="entry name" value="zf-UBP"/>
    <property type="match status" value="1"/>
</dbReference>
<dbReference type="GO" id="GO:0016567">
    <property type="term" value="P:protein ubiquitination"/>
    <property type="evidence" value="ECO:0007669"/>
    <property type="project" value="TreeGrafter"/>
</dbReference>
<feature type="compositionally biased region" description="Low complexity" evidence="2">
    <location>
        <begin position="16"/>
        <end position="26"/>
    </location>
</feature>
<dbReference type="GO" id="GO:0005737">
    <property type="term" value="C:cytoplasm"/>
    <property type="evidence" value="ECO:0007669"/>
    <property type="project" value="TreeGrafter"/>
</dbReference>
<gene>
    <name evidence="4" type="ORF">DFH08DRAFT_255496</name>
</gene>
<keyword evidence="1" id="KW-0479">Metal-binding</keyword>
<keyword evidence="1" id="KW-0862">Zinc</keyword>
<feature type="region of interest" description="Disordered" evidence="2">
    <location>
        <begin position="592"/>
        <end position="627"/>
    </location>
</feature>
<proteinExistence type="predicted"/>
<dbReference type="EMBL" id="JARIHO010000029">
    <property type="protein sequence ID" value="KAJ7337533.1"/>
    <property type="molecule type" value="Genomic_DNA"/>
</dbReference>
<dbReference type="GO" id="GO:0061630">
    <property type="term" value="F:ubiquitin protein ligase activity"/>
    <property type="evidence" value="ECO:0007669"/>
    <property type="project" value="TreeGrafter"/>
</dbReference>
<organism evidence="4 5">
    <name type="scientific">Mycena albidolilacea</name>
    <dbReference type="NCBI Taxonomy" id="1033008"/>
    <lineage>
        <taxon>Eukaryota</taxon>
        <taxon>Fungi</taxon>
        <taxon>Dikarya</taxon>
        <taxon>Basidiomycota</taxon>
        <taxon>Agaricomycotina</taxon>
        <taxon>Agaricomycetes</taxon>
        <taxon>Agaricomycetidae</taxon>
        <taxon>Agaricales</taxon>
        <taxon>Marasmiineae</taxon>
        <taxon>Mycenaceae</taxon>
        <taxon>Mycena</taxon>
    </lineage>
</organism>
<dbReference type="InterPro" id="IPR001607">
    <property type="entry name" value="Znf_UBP"/>
</dbReference>
<feature type="domain" description="UBP-type" evidence="3">
    <location>
        <begin position="257"/>
        <end position="364"/>
    </location>
</feature>
<reference evidence="4" key="1">
    <citation type="submission" date="2023-03" db="EMBL/GenBank/DDBJ databases">
        <title>Massive genome expansion in bonnet fungi (Mycena s.s.) driven by repeated elements and novel gene families across ecological guilds.</title>
        <authorList>
            <consortium name="Lawrence Berkeley National Laboratory"/>
            <person name="Harder C.B."/>
            <person name="Miyauchi S."/>
            <person name="Viragh M."/>
            <person name="Kuo A."/>
            <person name="Thoen E."/>
            <person name="Andreopoulos B."/>
            <person name="Lu D."/>
            <person name="Skrede I."/>
            <person name="Drula E."/>
            <person name="Henrissat B."/>
            <person name="Morin E."/>
            <person name="Kohler A."/>
            <person name="Barry K."/>
            <person name="LaButti K."/>
            <person name="Morin E."/>
            <person name="Salamov A."/>
            <person name="Lipzen A."/>
            <person name="Mereny Z."/>
            <person name="Hegedus B."/>
            <person name="Baldrian P."/>
            <person name="Stursova M."/>
            <person name="Weitz H."/>
            <person name="Taylor A."/>
            <person name="Grigoriev I.V."/>
            <person name="Nagy L.G."/>
            <person name="Martin F."/>
            <person name="Kauserud H."/>
        </authorList>
    </citation>
    <scope>NUCLEOTIDE SEQUENCE</scope>
    <source>
        <strain evidence="4">CBHHK002</strain>
    </source>
</reference>
<dbReference type="Gene3D" id="3.30.40.10">
    <property type="entry name" value="Zinc/RING finger domain, C3HC4 (zinc finger)"/>
    <property type="match status" value="1"/>
</dbReference>